<dbReference type="AlphaFoldDB" id="A0AAN7ZKZ8"/>
<dbReference type="InterPro" id="IPR011249">
    <property type="entry name" value="Metalloenz_LuxS/M16"/>
</dbReference>
<dbReference type="SUPFAM" id="SSF63411">
    <property type="entry name" value="LuxS/MPP-like metallohydrolase"/>
    <property type="match status" value="2"/>
</dbReference>
<dbReference type="InterPro" id="IPR011765">
    <property type="entry name" value="Pept_M16_N"/>
</dbReference>
<evidence type="ECO:0000313" key="3">
    <source>
        <dbReference type="EMBL" id="KAK5647432.1"/>
    </source>
</evidence>
<dbReference type="Pfam" id="PF05193">
    <property type="entry name" value="Peptidase_M16_C"/>
    <property type="match status" value="1"/>
</dbReference>
<evidence type="ECO:0000259" key="2">
    <source>
        <dbReference type="Pfam" id="PF05193"/>
    </source>
</evidence>
<sequence>MLFFQTSNTIFLLFNVEGQLPLIRMFPSTNSSGFPPVGGYPGYSVETTTLDNKIIVAAVNNCSALARVSITFRAGTRYESYGTRGVTQYLKVSAGCTTKGYSRFAIMRNLQELCTPLTCSVGRETISYTLEGEKCNVERALVYLADVALNTCFKHWEVNENIPRLDIELENRTPQQFVIDLIHQAAYRSSGLGNSIYIAKHRLNNVSIEQLQDYVSNYFVAKNCAVVGAGISIKKLIEFARCIDVPKGRCENYTPSKIVAGEIRSEKGGCLSHVAIAAEGGCLRDARELLSFAILQRVVGSGTYIKHTNENSSLLSNTYYPDSVRAFNFNYSDSGLFGVLITASYTKIPCIIESVYNILKQAKISTGDFERGKVQAKASFLMTAESACNYLENIANQALATECVPNPCEIFEAFEHITQNDLKEAADKVTRGKFSIASVGQLSTVPYLSDL</sequence>
<dbReference type="InterPro" id="IPR007863">
    <property type="entry name" value="Peptidase_M16_C"/>
</dbReference>
<dbReference type="EMBL" id="JAVRBK010000002">
    <property type="protein sequence ID" value="KAK5647432.1"/>
    <property type="molecule type" value="Genomic_DNA"/>
</dbReference>
<name>A0AAN7ZKZ8_9COLE</name>
<dbReference type="FunFam" id="3.30.830.10:FF:000039">
    <property type="entry name" value="Ubiquinol-cytochrome c reductase core subunit 2"/>
    <property type="match status" value="1"/>
</dbReference>
<evidence type="ECO:0000313" key="4">
    <source>
        <dbReference type="Proteomes" id="UP001329430"/>
    </source>
</evidence>
<keyword evidence="4" id="KW-1185">Reference proteome</keyword>
<gene>
    <name evidence="3" type="ORF">RI129_002324</name>
</gene>
<proteinExistence type="predicted"/>
<evidence type="ECO:0000259" key="1">
    <source>
        <dbReference type="Pfam" id="PF00675"/>
    </source>
</evidence>
<dbReference type="GO" id="GO:0046872">
    <property type="term" value="F:metal ion binding"/>
    <property type="evidence" value="ECO:0007669"/>
    <property type="project" value="InterPro"/>
</dbReference>
<reference evidence="3 4" key="1">
    <citation type="journal article" date="2024" name="Insects">
        <title>An Improved Chromosome-Level Genome Assembly of the Firefly Pyrocoelia pectoralis.</title>
        <authorList>
            <person name="Fu X."/>
            <person name="Meyer-Rochow V.B."/>
            <person name="Ballantyne L."/>
            <person name="Zhu X."/>
        </authorList>
    </citation>
    <scope>NUCLEOTIDE SEQUENCE [LARGE SCALE GENOMIC DNA]</scope>
    <source>
        <strain evidence="3">XCY_ONT2</strain>
    </source>
</reference>
<dbReference type="GO" id="GO:0005739">
    <property type="term" value="C:mitochondrion"/>
    <property type="evidence" value="ECO:0007669"/>
    <property type="project" value="TreeGrafter"/>
</dbReference>
<protein>
    <submittedName>
        <fullName evidence="3">Uncharacterized protein</fullName>
    </submittedName>
</protein>
<dbReference type="Gene3D" id="3.30.830.10">
    <property type="entry name" value="Metalloenzyme, LuxS/M16 peptidase-like"/>
    <property type="match status" value="2"/>
</dbReference>
<accession>A0AAN7ZKZ8</accession>
<dbReference type="InterPro" id="IPR050361">
    <property type="entry name" value="MPP/UQCRC_Complex"/>
</dbReference>
<comment type="caution">
    <text evidence="3">The sequence shown here is derived from an EMBL/GenBank/DDBJ whole genome shotgun (WGS) entry which is preliminary data.</text>
</comment>
<dbReference type="Proteomes" id="UP001329430">
    <property type="component" value="Chromosome 2"/>
</dbReference>
<feature type="domain" description="Peptidase M16 C-terminal" evidence="2">
    <location>
        <begin position="205"/>
        <end position="372"/>
    </location>
</feature>
<dbReference type="Pfam" id="PF00675">
    <property type="entry name" value="Peptidase_M16"/>
    <property type="match status" value="1"/>
</dbReference>
<dbReference type="PANTHER" id="PTHR11851">
    <property type="entry name" value="METALLOPROTEASE"/>
    <property type="match status" value="1"/>
</dbReference>
<organism evidence="3 4">
    <name type="scientific">Pyrocoelia pectoralis</name>
    <dbReference type="NCBI Taxonomy" id="417401"/>
    <lineage>
        <taxon>Eukaryota</taxon>
        <taxon>Metazoa</taxon>
        <taxon>Ecdysozoa</taxon>
        <taxon>Arthropoda</taxon>
        <taxon>Hexapoda</taxon>
        <taxon>Insecta</taxon>
        <taxon>Pterygota</taxon>
        <taxon>Neoptera</taxon>
        <taxon>Endopterygota</taxon>
        <taxon>Coleoptera</taxon>
        <taxon>Polyphaga</taxon>
        <taxon>Elateriformia</taxon>
        <taxon>Elateroidea</taxon>
        <taxon>Lampyridae</taxon>
        <taxon>Lampyrinae</taxon>
        <taxon>Pyrocoelia</taxon>
    </lineage>
</organism>
<dbReference type="PANTHER" id="PTHR11851:SF226">
    <property type="entry name" value="CYTOCHROME B-C1 COMPLEX SUBUNIT 2, MITOCHONDRIAL"/>
    <property type="match status" value="1"/>
</dbReference>
<feature type="domain" description="Peptidase M16 N-terminal" evidence="1">
    <location>
        <begin position="56"/>
        <end position="197"/>
    </location>
</feature>